<gene>
    <name evidence="3" type="ORF">PSON_ATCC_30995.1.T1200118</name>
</gene>
<keyword evidence="2" id="KW-0472">Membrane</keyword>
<name>A0A8S1QWV4_9CILI</name>
<reference evidence="3" key="1">
    <citation type="submission" date="2021-01" db="EMBL/GenBank/DDBJ databases">
        <authorList>
            <consortium name="Genoscope - CEA"/>
            <person name="William W."/>
        </authorList>
    </citation>
    <scope>NUCLEOTIDE SEQUENCE</scope>
</reference>
<proteinExistence type="predicted"/>
<feature type="transmembrane region" description="Helical" evidence="2">
    <location>
        <begin position="157"/>
        <end position="177"/>
    </location>
</feature>
<protein>
    <recommendedName>
        <fullName evidence="5">Transmembrane protein</fullName>
    </recommendedName>
</protein>
<evidence type="ECO:0000313" key="3">
    <source>
        <dbReference type="EMBL" id="CAD8119267.1"/>
    </source>
</evidence>
<evidence type="ECO:0000313" key="4">
    <source>
        <dbReference type="Proteomes" id="UP000692954"/>
    </source>
</evidence>
<dbReference type="EMBL" id="CAJJDN010000120">
    <property type="protein sequence ID" value="CAD8119267.1"/>
    <property type="molecule type" value="Genomic_DNA"/>
</dbReference>
<organism evidence="3 4">
    <name type="scientific">Paramecium sonneborni</name>
    <dbReference type="NCBI Taxonomy" id="65129"/>
    <lineage>
        <taxon>Eukaryota</taxon>
        <taxon>Sar</taxon>
        <taxon>Alveolata</taxon>
        <taxon>Ciliophora</taxon>
        <taxon>Intramacronucleata</taxon>
        <taxon>Oligohymenophorea</taxon>
        <taxon>Peniculida</taxon>
        <taxon>Parameciidae</taxon>
        <taxon>Paramecium</taxon>
    </lineage>
</organism>
<evidence type="ECO:0000256" key="1">
    <source>
        <dbReference type="SAM" id="MobiDB-lite"/>
    </source>
</evidence>
<dbReference type="Proteomes" id="UP000692954">
    <property type="component" value="Unassembled WGS sequence"/>
</dbReference>
<feature type="compositionally biased region" description="Basic and acidic residues" evidence="1">
    <location>
        <begin position="1"/>
        <end position="11"/>
    </location>
</feature>
<feature type="region of interest" description="Disordered" evidence="1">
    <location>
        <begin position="1"/>
        <end position="21"/>
    </location>
</feature>
<keyword evidence="2" id="KW-0812">Transmembrane</keyword>
<keyword evidence="2" id="KW-1133">Transmembrane helix</keyword>
<comment type="caution">
    <text evidence="3">The sequence shown here is derived from an EMBL/GenBank/DDBJ whole genome shotgun (WGS) entry which is preliminary data.</text>
</comment>
<evidence type="ECO:0008006" key="5">
    <source>
        <dbReference type="Google" id="ProtNLM"/>
    </source>
</evidence>
<sequence>MHINSELHTDRPLIPPIKKSDSLRSQSQFRSCPAYFKTLQLQKIQNIKQNPGIEQQSKVNPLNIFVKIIRFITIITQSIFPQDFKYLDANMFRIINDKAADFKFYVKNDYFKYIKAAPDSQFQRLVQKTIFQDYTLQNLFDYLSKSQFLFKPEQNIILIWNIYLVFMTNFNFLYCTIKFAFDFENQRPDNYKEGEIFFLIIPFQAI</sequence>
<evidence type="ECO:0000256" key="2">
    <source>
        <dbReference type="SAM" id="Phobius"/>
    </source>
</evidence>
<dbReference type="AlphaFoldDB" id="A0A8S1QWV4"/>
<accession>A0A8S1QWV4</accession>
<keyword evidence="4" id="KW-1185">Reference proteome</keyword>